<sequence>MKSIVGRKMGMTQVFAQDGTMYPVTVIEVLPNTILQVKTEEKDGYNAVKVGYEDKKEKRCTKVELGQFKAAQCSPKYVLKELVNDEATYAVGDEIKLDIFKAGDVVDVIGTSKGRGFLGAIQRYGYHIGPKGHGSGYHRGSGSFATNGRTNNRVHPGKKSAGHEGNERVTIQNLTVVAVKPELNAILVKGAVPGPKKSIVVLKTAAKGYEVKPEVKELVDYSAPKAE</sequence>
<dbReference type="InterPro" id="IPR000597">
    <property type="entry name" value="Ribosomal_uL3"/>
</dbReference>
<evidence type="ECO:0000256" key="7">
    <source>
        <dbReference type="HAMAP-Rule" id="MF_01325"/>
    </source>
</evidence>
<evidence type="ECO:0000256" key="2">
    <source>
        <dbReference type="ARBA" id="ARBA00022730"/>
    </source>
</evidence>
<dbReference type="PROSITE" id="PS00474">
    <property type="entry name" value="RIBOSOMAL_L3"/>
    <property type="match status" value="1"/>
</dbReference>
<evidence type="ECO:0000313" key="11">
    <source>
        <dbReference type="EMBL" id="MBO8414030.1"/>
    </source>
</evidence>
<dbReference type="PANTHER" id="PTHR11229">
    <property type="entry name" value="50S RIBOSOMAL PROTEIN L3"/>
    <property type="match status" value="1"/>
</dbReference>
<evidence type="ECO:0000313" key="12">
    <source>
        <dbReference type="Proteomes" id="UP000823629"/>
    </source>
</evidence>
<comment type="similarity">
    <text evidence="1 7 8">Belongs to the universal ribosomal protein uL3 family.</text>
</comment>
<reference evidence="11" key="2">
    <citation type="journal article" date="2021" name="PeerJ">
        <title>Extensive microbial diversity within the chicken gut microbiome revealed by metagenomics and culture.</title>
        <authorList>
            <person name="Gilroy R."/>
            <person name="Ravi A."/>
            <person name="Getino M."/>
            <person name="Pursley I."/>
            <person name="Horton D.L."/>
            <person name="Alikhan N.F."/>
            <person name="Baker D."/>
            <person name="Gharbi K."/>
            <person name="Hall N."/>
            <person name="Watson M."/>
            <person name="Adriaenssens E.M."/>
            <person name="Foster-Nyarko E."/>
            <person name="Jarju S."/>
            <person name="Secka A."/>
            <person name="Antonio M."/>
            <person name="Oren A."/>
            <person name="Chaudhuri R.R."/>
            <person name="La Ragione R."/>
            <person name="Hildebrand F."/>
            <person name="Pallen M.J."/>
        </authorList>
    </citation>
    <scope>NUCLEOTIDE SEQUENCE</scope>
    <source>
        <strain evidence="11">1748</strain>
    </source>
</reference>
<dbReference type="Gene3D" id="2.40.30.10">
    <property type="entry name" value="Translation factors"/>
    <property type="match status" value="1"/>
</dbReference>
<organism evidence="11 12">
    <name type="scientific">Candidatus Scatoplasma merdavium</name>
    <dbReference type="NCBI Taxonomy" id="2840932"/>
    <lineage>
        <taxon>Bacteria</taxon>
        <taxon>Bacillati</taxon>
        <taxon>Bacillota</taxon>
        <taxon>Bacilli</taxon>
        <taxon>Bacillales</taxon>
        <taxon>Candidatus Scatoplasma</taxon>
    </lineage>
</organism>
<comment type="subunit">
    <text evidence="7 9">Part of the 50S ribosomal subunit. Forms a cluster with proteins L14 and L19.</text>
</comment>
<dbReference type="HAMAP" id="MF_01325_B">
    <property type="entry name" value="Ribosomal_uL3_B"/>
    <property type="match status" value="1"/>
</dbReference>
<gene>
    <name evidence="7 11" type="primary">rplC</name>
    <name evidence="11" type="ORF">IAC78_00910</name>
</gene>
<reference evidence="11" key="1">
    <citation type="submission" date="2020-10" db="EMBL/GenBank/DDBJ databases">
        <authorList>
            <person name="Gilroy R."/>
        </authorList>
    </citation>
    <scope>NUCLEOTIDE SEQUENCE</scope>
    <source>
        <strain evidence="11">1748</strain>
    </source>
</reference>
<feature type="region of interest" description="Disordered" evidence="10">
    <location>
        <begin position="137"/>
        <end position="166"/>
    </location>
</feature>
<evidence type="ECO:0000256" key="1">
    <source>
        <dbReference type="ARBA" id="ARBA00006540"/>
    </source>
</evidence>
<evidence type="ECO:0000256" key="10">
    <source>
        <dbReference type="SAM" id="MobiDB-lite"/>
    </source>
</evidence>
<evidence type="ECO:0000256" key="5">
    <source>
        <dbReference type="ARBA" id="ARBA00023274"/>
    </source>
</evidence>
<evidence type="ECO:0000256" key="3">
    <source>
        <dbReference type="ARBA" id="ARBA00022884"/>
    </source>
</evidence>
<dbReference type="FunFam" id="2.40.30.10:FF:000004">
    <property type="entry name" value="50S ribosomal protein L3"/>
    <property type="match status" value="1"/>
</dbReference>
<dbReference type="GO" id="GO:0019843">
    <property type="term" value="F:rRNA binding"/>
    <property type="evidence" value="ECO:0007669"/>
    <property type="project" value="UniProtKB-UniRule"/>
</dbReference>
<dbReference type="GO" id="GO:0022625">
    <property type="term" value="C:cytosolic large ribosomal subunit"/>
    <property type="evidence" value="ECO:0007669"/>
    <property type="project" value="TreeGrafter"/>
</dbReference>
<dbReference type="GO" id="GO:0006412">
    <property type="term" value="P:translation"/>
    <property type="evidence" value="ECO:0007669"/>
    <property type="project" value="UniProtKB-UniRule"/>
</dbReference>
<dbReference type="InterPro" id="IPR019927">
    <property type="entry name" value="Ribosomal_uL3_bac/org-type"/>
</dbReference>
<evidence type="ECO:0000256" key="4">
    <source>
        <dbReference type="ARBA" id="ARBA00022980"/>
    </source>
</evidence>
<keyword evidence="5 7" id="KW-0687">Ribonucleoprotein</keyword>
<comment type="caution">
    <text evidence="11">The sequence shown here is derived from an EMBL/GenBank/DDBJ whole genome shotgun (WGS) entry which is preliminary data.</text>
</comment>
<evidence type="ECO:0000256" key="6">
    <source>
        <dbReference type="ARBA" id="ARBA00035243"/>
    </source>
</evidence>
<keyword evidence="4 7" id="KW-0689">Ribosomal protein</keyword>
<dbReference type="AlphaFoldDB" id="A0A9D9D8R3"/>
<dbReference type="InterPro" id="IPR009000">
    <property type="entry name" value="Transl_B-barrel_sf"/>
</dbReference>
<dbReference type="InterPro" id="IPR019926">
    <property type="entry name" value="Ribosomal_uL3_CS"/>
</dbReference>
<dbReference type="NCBIfam" id="TIGR03625">
    <property type="entry name" value="L3_bact"/>
    <property type="match status" value="1"/>
</dbReference>
<dbReference type="Pfam" id="PF00297">
    <property type="entry name" value="Ribosomal_L3"/>
    <property type="match status" value="1"/>
</dbReference>
<proteinExistence type="inferred from homology"/>
<evidence type="ECO:0000256" key="9">
    <source>
        <dbReference type="RuleBase" id="RU003906"/>
    </source>
</evidence>
<name>A0A9D9D8R3_9BACL</name>
<keyword evidence="2 7" id="KW-0699">rRNA-binding</keyword>
<dbReference type="EMBL" id="JADING010000023">
    <property type="protein sequence ID" value="MBO8414030.1"/>
    <property type="molecule type" value="Genomic_DNA"/>
</dbReference>
<feature type="compositionally biased region" description="Polar residues" evidence="10">
    <location>
        <begin position="144"/>
        <end position="153"/>
    </location>
</feature>
<dbReference type="FunFam" id="3.30.160.810:FF:000001">
    <property type="entry name" value="50S ribosomal protein L3"/>
    <property type="match status" value="1"/>
</dbReference>
<evidence type="ECO:0000256" key="8">
    <source>
        <dbReference type="RuleBase" id="RU003905"/>
    </source>
</evidence>
<dbReference type="Gene3D" id="3.30.160.810">
    <property type="match status" value="1"/>
</dbReference>
<protein>
    <recommendedName>
        <fullName evidence="6 7">Large ribosomal subunit protein uL3</fullName>
    </recommendedName>
</protein>
<dbReference type="SUPFAM" id="SSF50447">
    <property type="entry name" value="Translation proteins"/>
    <property type="match status" value="1"/>
</dbReference>
<dbReference type="PANTHER" id="PTHR11229:SF16">
    <property type="entry name" value="LARGE RIBOSOMAL SUBUNIT PROTEIN UL3C"/>
    <property type="match status" value="1"/>
</dbReference>
<keyword evidence="3 7" id="KW-0694">RNA-binding</keyword>
<dbReference type="Proteomes" id="UP000823629">
    <property type="component" value="Unassembled WGS sequence"/>
</dbReference>
<dbReference type="GO" id="GO:0003735">
    <property type="term" value="F:structural constituent of ribosome"/>
    <property type="evidence" value="ECO:0007669"/>
    <property type="project" value="UniProtKB-UniRule"/>
</dbReference>
<comment type="function">
    <text evidence="7 9">One of the primary rRNA binding proteins, it binds directly near the 3'-end of the 23S rRNA, where it nucleates assembly of the 50S subunit.</text>
</comment>
<accession>A0A9D9D8R3</accession>